<dbReference type="Proteomes" id="UP000029738">
    <property type="component" value="Unassembled WGS sequence"/>
</dbReference>
<dbReference type="EMBL" id="JHEG04000001">
    <property type="protein sequence ID" value="KAF3889548.1"/>
    <property type="molecule type" value="Genomic_DNA"/>
</dbReference>
<dbReference type="Gene3D" id="3.40.190.10">
    <property type="entry name" value="Periplasmic binding protein-like II"/>
    <property type="match status" value="2"/>
</dbReference>
<sequence>MRFSRREVFLSLGAITAGAIVSCRDLRQSDNRVNSSIASSVSSNSGRVKLIVGQQDNALQETVAASGVLEGLTFDLQWAVIPGPAAQLAALYSKAIDVGLVGDTSLIVEQGRAKIEWTEETAPLQNVAYRKNPGPEYRATITAVRNSANIKTLADLRGKKWVSNFGGINYFMYVLSRIKAGLKVTDINYIELVDGSAAGAAFKAGRADVFSGSIGTIKEALDSGEARILLHAEDLGMLAAGAFTARSDVIRDPDKSKALADFFERVRKHYDWYAKNLDVVEKIYVEKRKQKLKLAKYFAAQDFAAFIPIDDDIVKRQQGLADRLFQAGEIPKKINVNVHHSRKFNSATTLSA</sequence>
<dbReference type="PROSITE" id="PS51257">
    <property type="entry name" value="PROKAR_LIPOPROTEIN"/>
    <property type="match status" value="1"/>
</dbReference>
<accession>A0A8S9TBT4</accession>
<dbReference type="AlphaFoldDB" id="A0A8S9TBT4"/>
<protein>
    <submittedName>
        <fullName evidence="1">ABC transporter substrate-binding protein</fullName>
    </submittedName>
</protein>
<name>A0A8S9TBT4_9CYAN</name>
<organism evidence="1 2">
    <name type="scientific">Tolypothrix bouteillei VB521301</name>
    <dbReference type="NCBI Taxonomy" id="1479485"/>
    <lineage>
        <taxon>Bacteria</taxon>
        <taxon>Bacillati</taxon>
        <taxon>Cyanobacteriota</taxon>
        <taxon>Cyanophyceae</taxon>
        <taxon>Nostocales</taxon>
        <taxon>Tolypothrichaceae</taxon>
        <taxon>Tolypothrix</taxon>
    </lineage>
</organism>
<gene>
    <name evidence="1" type="ORF">DA73_0400031805</name>
</gene>
<reference evidence="1" key="1">
    <citation type="journal article" date="2015" name="Genome Announc.">
        <title>Draft Genome Sequence of Tolypothrix boutellei Strain VB521301.</title>
        <authorList>
            <person name="Chandrababunaidu M.M."/>
            <person name="Singh D."/>
            <person name="Sen D."/>
            <person name="Bhan S."/>
            <person name="Das S."/>
            <person name="Gupta A."/>
            <person name="Adhikary S.P."/>
            <person name="Tripathy S."/>
        </authorList>
    </citation>
    <scope>NUCLEOTIDE SEQUENCE</scope>
    <source>
        <strain evidence="1">VB521301</strain>
    </source>
</reference>
<dbReference type="RefSeq" id="WP_050046622.1">
    <property type="nucleotide sequence ID" value="NZ_JHEG04000001.1"/>
</dbReference>
<reference evidence="1" key="2">
    <citation type="submission" date="2019-11" db="EMBL/GenBank/DDBJ databases">
        <title>Improved Assembly of Tolypothrix boutellei genome.</title>
        <authorList>
            <person name="Sarangi A.N."/>
            <person name="Mukherjee M."/>
            <person name="Ghosh S."/>
            <person name="Singh D."/>
            <person name="Das A."/>
            <person name="Kant S."/>
            <person name="Prusty A."/>
            <person name="Tripathy S."/>
        </authorList>
    </citation>
    <scope>NUCLEOTIDE SEQUENCE</scope>
    <source>
        <strain evidence="1">VB521301</strain>
    </source>
</reference>
<dbReference type="PANTHER" id="PTHR30024">
    <property type="entry name" value="ALIPHATIC SULFONATES-BINDING PROTEIN-RELATED"/>
    <property type="match status" value="1"/>
</dbReference>
<comment type="caution">
    <text evidence="1">The sequence shown here is derived from an EMBL/GenBank/DDBJ whole genome shotgun (WGS) entry which is preliminary data.</text>
</comment>
<dbReference type="OrthoDB" id="7374754at2"/>
<dbReference type="SUPFAM" id="SSF53850">
    <property type="entry name" value="Periplasmic binding protein-like II"/>
    <property type="match status" value="1"/>
</dbReference>
<evidence type="ECO:0000313" key="2">
    <source>
        <dbReference type="Proteomes" id="UP000029738"/>
    </source>
</evidence>
<evidence type="ECO:0000313" key="1">
    <source>
        <dbReference type="EMBL" id="KAF3889548.1"/>
    </source>
</evidence>
<dbReference type="PANTHER" id="PTHR30024:SF48">
    <property type="entry name" value="ABC TRANSPORTER SUBSTRATE-BINDING PROTEIN"/>
    <property type="match status" value="1"/>
</dbReference>
<proteinExistence type="predicted"/>
<keyword evidence="2" id="KW-1185">Reference proteome</keyword>